<sequence length="120" mass="13493">MKNYDLKYDGGKNRIYITFKDSLKVDEAKAYLKDLKQLITTTKPNLTVCLDVSCDPVHSKEVDALFNEGRQALVEKGLKGIGTVMSKSSIAKMQVKRTLKDLNNNIFASKTEAEKYLDSL</sequence>
<keyword evidence="2" id="KW-1185">Reference proteome</keyword>
<gene>
    <name evidence="1" type="ORF">U472_04320</name>
</gene>
<evidence type="ECO:0008006" key="3">
    <source>
        <dbReference type="Google" id="ProtNLM"/>
    </source>
</evidence>
<organism evidence="1 2">
    <name type="scientific">Orenia metallireducens</name>
    <dbReference type="NCBI Taxonomy" id="1413210"/>
    <lineage>
        <taxon>Bacteria</taxon>
        <taxon>Bacillati</taxon>
        <taxon>Bacillota</taxon>
        <taxon>Clostridia</taxon>
        <taxon>Halanaerobiales</taxon>
        <taxon>Halobacteroidaceae</taxon>
        <taxon>Orenia</taxon>
    </lineage>
</organism>
<protein>
    <recommendedName>
        <fullName evidence="3">STAS domain-containing protein</fullName>
    </recommendedName>
</protein>
<proteinExistence type="predicted"/>
<reference evidence="1 2" key="2">
    <citation type="submission" date="2016-08" db="EMBL/GenBank/DDBJ databases">
        <title>Orenia metallireducens sp. nov. strain Z6, a Novel Metal-reducing Firmicute from the Deep Subsurface.</title>
        <authorList>
            <person name="Maxim B.I."/>
            <person name="Kenneth K."/>
            <person name="Flynn T.M."/>
            <person name="Oloughlin E.J."/>
            <person name="Locke R.A."/>
            <person name="Weber J.R."/>
            <person name="Egan S.M."/>
            <person name="Mackie R.I."/>
            <person name="Cann I.K."/>
        </authorList>
    </citation>
    <scope>NUCLEOTIDE SEQUENCE [LARGE SCALE GENOMIC DNA]</scope>
    <source>
        <strain evidence="1 2">Z6</strain>
    </source>
</reference>
<reference evidence="2" key="1">
    <citation type="submission" date="2016-07" db="EMBL/GenBank/DDBJ databases">
        <authorList>
            <person name="Florea S."/>
            <person name="Webb J.S."/>
            <person name="Jaromczyk J."/>
            <person name="Schardl C.L."/>
        </authorList>
    </citation>
    <scope>NUCLEOTIDE SEQUENCE [LARGE SCALE GENOMIC DNA]</scope>
    <source>
        <strain evidence="2">Z6</strain>
    </source>
</reference>
<dbReference type="OrthoDB" id="2636999at2"/>
<name>A0A1C0ABN3_9FIRM</name>
<dbReference type="RefSeq" id="WP_068715873.1">
    <property type="nucleotide sequence ID" value="NZ_LWDV01000007.1"/>
</dbReference>
<evidence type="ECO:0000313" key="2">
    <source>
        <dbReference type="Proteomes" id="UP000093514"/>
    </source>
</evidence>
<comment type="caution">
    <text evidence="1">The sequence shown here is derived from an EMBL/GenBank/DDBJ whole genome shotgun (WGS) entry which is preliminary data.</text>
</comment>
<dbReference type="EMBL" id="LWDV01000007">
    <property type="protein sequence ID" value="OCL27783.1"/>
    <property type="molecule type" value="Genomic_DNA"/>
</dbReference>
<evidence type="ECO:0000313" key="1">
    <source>
        <dbReference type="EMBL" id="OCL27783.1"/>
    </source>
</evidence>
<dbReference type="AlphaFoldDB" id="A0A1C0ABN3"/>
<dbReference type="Proteomes" id="UP000093514">
    <property type="component" value="Unassembled WGS sequence"/>
</dbReference>
<accession>A0A1C0ABN3</accession>